<keyword evidence="5" id="KW-1185">Reference proteome</keyword>
<dbReference type="Gene3D" id="2.130.10.10">
    <property type="entry name" value="YVTN repeat-like/Quinoprotein amine dehydrogenase"/>
    <property type="match status" value="1"/>
</dbReference>
<dbReference type="GO" id="GO:0080008">
    <property type="term" value="C:Cul4-RING E3 ubiquitin ligase complex"/>
    <property type="evidence" value="ECO:0007669"/>
    <property type="project" value="TreeGrafter"/>
</dbReference>
<evidence type="ECO:0000256" key="3">
    <source>
        <dbReference type="SAM" id="MobiDB-lite"/>
    </source>
</evidence>
<dbReference type="InterPro" id="IPR036322">
    <property type="entry name" value="WD40_repeat_dom_sf"/>
</dbReference>
<evidence type="ECO:0008006" key="6">
    <source>
        <dbReference type="Google" id="ProtNLM"/>
    </source>
</evidence>
<protein>
    <recommendedName>
        <fullName evidence="6">DUF2415 domain-containing protein</fullName>
    </recommendedName>
</protein>
<accession>A0A1E3Q4K5</accession>
<reference evidence="4 5" key="1">
    <citation type="journal article" date="2016" name="Proc. Natl. Acad. Sci. U.S.A.">
        <title>Comparative genomics of biotechnologically important yeasts.</title>
        <authorList>
            <person name="Riley R."/>
            <person name="Haridas S."/>
            <person name="Wolfe K.H."/>
            <person name="Lopes M.R."/>
            <person name="Hittinger C.T."/>
            <person name="Goeker M."/>
            <person name="Salamov A.A."/>
            <person name="Wisecaver J.H."/>
            <person name="Long T.M."/>
            <person name="Calvey C.H."/>
            <person name="Aerts A.L."/>
            <person name="Barry K.W."/>
            <person name="Choi C."/>
            <person name="Clum A."/>
            <person name="Coughlan A.Y."/>
            <person name="Deshpande S."/>
            <person name="Douglass A.P."/>
            <person name="Hanson S.J."/>
            <person name="Klenk H.-P."/>
            <person name="LaButti K.M."/>
            <person name="Lapidus A."/>
            <person name="Lindquist E.A."/>
            <person name="Lipzen A.M."/>
            <person name="Meier-Kolthoff J.P."/>
            <person name="Ohm R.A."/>
            <person name="Otillar R.P."/>
            <person name="Pangilinan J.L."/>
            <person name="Peng Y."/>
            <person name="Rokas A."/>
            <person name="Rosa C.A."/>
            <person name="Scheuner C."/>
            <person name="Sibirny A.A."/>
            <person name="Slot J.C."/>
            <person name="Stielow J.B."/>
            <person name="Sun H."/>
            <person name="Kurtzman C.P."/>
            <person name="Blackwell M."/>
            <person name="Grigoriev I.V."/>
            <person name="Jeffries T.W."/>
        </authorList>
    </citation>
    <scope>NUCLEOTIDE SEQUENCE [LARGE SCALE GENOMIC DNA]</scope>
    <source>
        <strain evidence="4 5">NRRL Y-11557</strain>
    </source>
</reference>
<evidence type="ECO:0000313" key="4">
    <source>
        <dbReference type="EMBL" id="ODQ72508.1"/>
    </source>
</evidence>
<dbReference type="STRING" id="675824.A0A1E3Q4K5"/>
<dbReference type="InterPro" id="IPR015943">
    <property type="entry name" value="WD40/YVTN_repeat-like_dom_sf"/>
</dbReference>
<keyword evidence="1" id="KW-0853">WD repeat</keyword>
<name>A0A1E3Q4K5_LIPST</name>
<sequence>MQPVIPGFYYDEGKRKYFKILPNAASGGSSAFYTSDVVNKRIKNENDQSKHGNERANKMTPATKDTQISALHAAGHSRSMRNAGQVYYSSVTRATHLTEMGGYVTSRGCRRNLEVGAFVGGLRPTTTLWKYSRTDMHILTCMDIRKSAQGLDRLWVGNAHGIYKEYSVARCLQEPSYSVDMTTPFAEFSGPITSITKTDSFGVITAETLNQDDFNAMLWTPSMTTAGSTLYRIHRFRTDMEARCSAASAESYKMAIGGSDRISAYQSGPAEFRSTSSYRLPSDVFTVEFLQPHTFLAGLRDASVRIFDTRIPARGRQQPVALWHPSAITKMKIVNECYLMLAGLEDSLALYDLRFAKAQEQPDSSSQHSSQQQKWVKQHKGRSRPVMKYEGYVNEHVFDHGFDISNDKRILAVADQTCAVKLYSVWTGNQLRSPLSDHKFQLVPRALKWNDTRVTKGGMPIVDSISVPQGLFVTNGGRLEYWSWDSHGSVIW</sequence>
<dbReference type="InterPro" id="IPR052254">
    <property type="entry name" value="CUL4-DDB1_E3_ligase_receptor"/>
</dbReference>
<feature type="region of interest" description="Disordered" evidence="3">
    <location>
        <begin position="361"/>
        <end position="382"/>
    </location>
</feature>
<feature type="compositionally biased region" description="Basic and acidic residues" evidence="3">
    <location>
        <begin position="43"/>
        <end position="57"/>
    </location>
</feature>
<evidence type="ECO:0000256" key="1">
    <source>
        <dbReference type="ARBA" id="ARBA00022574"/>
    </source>
</evidence>
<dbReference type="Proteomes" id="UP000094385">
    <property type="component" value="Unassembled WGS sequence"/>
</dbReference>
<dbReference type="OrthoDB" id="4075801at2759"/>
<dbReference type="EMBL" id="KV454295">
    <property type="protein sequence ID" value="ODQ72508.1"/>
    <property type="molecule type" value="Genomic_DNA"/>
</dbReference>
<gene>
    <name evidence="4" type="ORF">LIPSTDRAFT_298146</name>
</gene>
<dbReference type="PANTHER" id="PTHR44472">
    <property type="entry name" value="DDB1- AND CUL4-ASSOCIATED FACTOR 4-RELATED"/>
    <property type="match status" value="1"/>
</dbReference>
<feature type="region of interest" description="Disordered" evidence="3">
    <location>
        <begin position="43"/>
        <end position="62"/>
    </location>
</feature>
<feature type="compositionally biased region" description="Low complexity" evidence="3">
    <location>
        <begin position="361"/>
        <end position="373"/>
    </location>
</feature>
<proteinExistence type="predicted"/>
<dbReference type="SUPFAM" id="SSF50978">
    <property type="entry name" value="WD40 repeat-like"/>
    <property type="match status" value="1"/>
</dbReference>
<evidence type="ECO:0000256" key="2">
    <source>
        <dbReference type="ARBA" id="ARBA00022737"/>
    </source>
</evidence>
<evidence type="ECO:0000313" key="5">
    <source>
        <dbReference type="Proteomes" id="UP000094385"/>
    </source>
</evidence>
<keyword evidence="2" id="KW-0677">Repeat</keyword>
<dbReference type="PANTHER" id="PTHR44472:SF1">
    <property type="entry name" value="DDB1 AND CUL4 ASSOCIATED FACTOR 4"/>
    <property type="match status" value="1"/>
</dbReference>
<dbReference type="AlphaFoldDB" id="A0A1E3Q4K5"/>
<organism evidence="4 5">
    <name type="scientific">Lipomyces starkeyi NRRL Y-11557</name>
    <dbReference type="NCBI Taxonomy" id="675824"/>
    <lineage>
        <taxon>Eukaryota</taxon>
        <taxon>Fungi</taxon>
        <taxon>Dikarya</taxon>
        <taxon>Ascomycota</taxon>
        <taxon>Saccharomycotina</taxon>
        <taxon>Lipomycetes</taxon>
        <taxon>Lipomycetales</taxon>
        <taxon>Lipomycetaceae</taxon>
        <taxon>Lipomyces</taxon>
    </lineage>
</organism>